<proteinExistence type="predicted"/>
<name>A0A7C9E186_OPUST</name>
<accession>A0A7C9E186</accession>
<evidence type="ECO:0000313" key="1">
    <source>
        <dbReference type="EMBL" id="MBA4651548.1"/>
    </source>
</evidence>
<sequence>MQHWRLVCTKRQPGRCKFYRRPYSVMCPTGQTEQILPSALQGKGVKSQTGISSPNMWALQALVTGPLSLCVALPSRVLIVAAGIHRPLLSHLPADSQGSLAGPSFQHPRISLQ</sequence>
<reference evidence="1" key="1">
    <citation type="journal article" date="2013" name="J. Plant Res.">
        <title>Effect of fungi and light on seed germination of three Opuntia species from semiarid lands of central Mexico.</title>
        <authorList>
            <person name="Delgado-Sanchez P."/>
            <person name="Jimenez-Bremont J.F."/>
            <person name="Guerrero-Gonzalez Mde L."/>
            <person name="Flores J."/>
        </authorList>
    </citation>
    <scope>NUCLEOTIDE SEQUENCE</scope>
    <source>
        <tissue evidence="1">Cladode</tissue>
    </source>
</reference>
<organism evidence="1">
    <name type="scientific">Opuntia streptacantha</name>
    <name type="common">Prickly pear cactus</name>
    <name type="synonym">Opuntia cardona</name>
    <dbReference type="NCBI Taxonomy" id="393608"/>
    <lineage>
        <taxon>Eukaryota</taxon>
        <taxon>Viridiplantae</taxon>
        <taxon>Streptophyta</taxon>
        <taxon>Embryophyta</taxon>
        <taxon>Tracheophyta</taxon>
        <taxon>Spermatophyta</taxon>
        <taxon>Magnoliopsida</taxon>
        <taxon>eudicotyledons</taxon>
        <taxon>Gunneridae</taxon>
        <taxon>Pentapetalae</taxon>
        <taxon>Caryophyllales</taxon>
        <taxon>Cactineae</taxon>
        <taxon>Cactaceae</taxon>
        <taxon>Opuntioideae</taxon>
        <taxon>Opuntia</taxon>
    </lineage>
</organism>
<protein>
    <submittedName>
        <fullName evidence="1">Uncharacterized protein</fullName>
    </submittedName>
</protein>
<dbReference type="AlphaFoldDB" id="A0A7C9E186"/>
<dbReference type="EMBL" id="GISG01170482">
    <property type="protein sequence ID" value="MBA4651548.1"/>
    <property type="molecule type" value="Transcribed_RNA"/>
</dbReference>
<reference evidence="1" key="2">
    <citation type="submission" date="2020-07" db="EMBL/GenBank/DDBJ databases">
        <authorList>
            <person name="Vera ALvarez R."/>
            <person name="Arias-Moreno D.M."/>
            <person name="Jimenez-Jacinto V."/>
            <person name="Jimenez-Bremont J.F."/>
            <person name="Swaminathan K."/>
            <person name="Moose S.P."/>
            <person name="Guerrero-Gonzalez M.L."/>
            <person name="Marino-Ramirez L."/>
            <person name="Landsman D."/>
            <person name="Rodriguez-Kessler M."/>
            <person name="Delgado-Sanchez P."/>
        </authorList>
    </citation>
    <scope>NUCLEOTIDE SEQUENCE</scope>
    <source>
        <tissue evidence="1">Cladode</tissue>
    </source>
</reference>